<feature type="domain" description="Acetophenone carboxylase-like C-terminal" evidence="3">
    <location>
        <begin position="508"/>
        <end position="680"/>
    </location>
</feature>
<dbReference type="AlphaFoldDB" id="A0A6F9EH75"/>
<dbReference type="Pfam" id="PF05378">
    <property type="entry name" value="Hydant_A_N"/>
    <property type="match status" value="1"/>
</dbReference>
<proteinExistence type="predicted"/>
<dbReference type="EMBL" id="LR792683">
    <property type="protein sequence ID" value="CAB3395930.1"/>
    <property type="molecule type" value="Genomic_DNA"/>
</dbReference>
<dbReference type="GO" id="GO:0005829">
    <property type="term" value="C:cytosol"/>
    <property type="evidence" value="ECO:0007669"/>
    <property type="project" value="TreeGrafter"/>
</dbReference>
<evidence type="ECO:0000313" key="5">
    <source>
        <dbReference type="Proteomes" id="UP000502196"/>
    </source>
</evidence>
<evidence type="ECO:0000259" key="3">
    <source>
        <dbReference type="Pfam" id="PF19278"/>
    </source>
</evidence>
<dbReference type="InterPro" id="IPR045079">
    <property type="entry name" value="Oxoprolinase-like"/>
</dbReference>
<accession>A0A6F9EH75</accession>
<organism evidence="4 5">
    <name type="scientific">Kyrpidia spormannii</name>
    <dbReference type="NCBI Taxonomy" id="2055160"/>
    <lineage>
        <taxon>Bacteria</taxon>
        <taxon>Bacillati</taxon>
        <taxon>Bacillota</taxon>
        <taxon>Bacilli</taxon>
        <taxon>Bacillales</taxon>
        <taxon>Alicyclobacillaceae</taxon>
        <taxon>Kyrpidia</taxon>
    </lineage>
</organism>
<dbReference type="InterPro" id="IPR002821">
    <property type="entry name" value="Hydantoinase_A"/>
</dbReference>
<dbReference type="EC" id="3.5.2.-" evidence="4"/>
<dbReference type="InterPro" id="IPR043129">
    <property type="entry name" value="ATPase_NBD"/>
</dbReference>
<dbReference type="InterPro" id="IPR008040">
    <property type="entry name" value="Hydant_A_N"/>
</dbReference>
<dbReference type="GO" id="GO:0006749">
    <property type="term" value="P:glutathione metabolic process"/>
    <property type="evidence" value="ECO:0007669"/>
    <property type="project" value="TreeGrafter"/>
</dbReference>
<evidence type="ECO:0000259" key="1">
    <source>
        <dbReference type="Pfam" id="PF01968"/>
    </source>
</evidence>
<dbReference type="SUPFAM" id="SSF53067">
    <property type="entry name" value="Actin-like ATPase domain"/>
    <property type="match status" value="1"/>
</dbReference>
<dbReference type="GO" id="GO:0017168">
    <property type="term" value="F:5-oxoprolinase (ATP-hydrolyzing) activity"/>
    <property type="evidence" value="ECO:0007669"/>
    <property type="project" value="TreeGrafter"/>
</dbReference>
<dbReference type="PANTHER" id="PTHR11365">
    <property type="entry name" value="5-OXOPROLINASE RELATED"/>
    <property type="match status" value="1"/>
</dbReference>
<dbReference type="InterPro" id="IPR049517">
    <property type="entry name" value="ACX-like_C"/>
</dbReference>
<dbReference type="Pfam" id="PF01968">
    <property type="entry name" value="Hydantoinase_A"/>
    <property type="match status" value="1"/>
</dbReference>
<dbReference type="Proteomes" id="UP000502196">
    <property type="component" value="Chromosome"/>
</dbReference>
<gene>
    <name evidence="4" type="primary">hyuA</name>
    <name evidence="4" type="ORF">COOX1_3176</name>
</gene>
<protein>
    <submittedName>
        <fullName evidence="4">Putative D-/L-hydantoinase subunit A</fullName>
        <ecNumber evidence="4">3.5.2.-</ecNumber>
    </submittedName>
</protein>
<sequence>MKLVGVDVGGTFTDIVVCDTTTGKTVIHKLPTSLEDPSVAVVQGIEEICERNGINKSEIDHVFHGTTIATNAILEHDGARTGMITTKGYRDIIHIGRHQRPQNYSIMQEIPWQNRPLVQRRYRKVVTERLVPPHGEVLVPLNEEEVRAAARELKDAGVDSIVVAFLFSYLNPEHEQRAREIIREEYPEAFVTTSSDVSPQFREFERFTTAAINGFVGPKVKRYVSNLKARLKQAGISGELRIMCSNGGVSTPESVSEKPVNTLLSGPAAGVLGGSWFGNLSGRKKLITFDVGGTSADIGIITEQGYSESTARDTWIAGYPVMVPMIDIHTIGAGGGSIAYVDEGGAFKVGPRSAGSNPGPACYGHGGIKPTVTDANVVLGRLDEDNFLGGEMRIFPNAAHKVVGELAAQLNLFLIETAEGIITILNNNMANAIRAKTVQRGYDPREFSLVAFGGAGPLHAVEVAKILNIPEVVVPLHPGITSAIGLLTTDLKYDVIKTEFMLSTHLDCERLNRDIQLLENQVQQQLRDDGIAEENMKIQRSADCRYIGQGYELRIPLPDGHITEEALTAALQQFHRVHESEYGHFFVDSPIEIVNIRLTGIGFMPKVQKPAAGEGGSLSDALVKTNRTVFRVGGELRTYETAFYNREKIPVNTKFPGPAIVLQKDTTTVIPPDCTAFVDDSGNMIIEVGGF</sequence>
<feature type="domain" description="Hydantoinase A/oxoprolinase" evidence="1">
    <location>
        <begin position="206"/>
        <end position="494"/>
    </location>
</feature>
<dbReference type="PANTHER" id="PTHR11365:SF23">
    <property type="entry name" value="HYPOTHETICAL 5-OXOPROLINASE (EUROFUNG)-RELATED"/>
    <property type="match status" value="1"/>
</dbReference>
<evidence type="ECO:0000313" key="4">
    <source>
        <dbReference type="EMBL" id="CAB3395930.1"/>
    </source>
</evidence>
<feature type="domain" description="Hydantoinase/oxoprolinase N-terminal" evidence="2">
    <location>
        <begin position="4"/>
        <end position="185"/>
    </location>
</feature>
<evidence type="ECO:0000259" key="2">
    <source>
        <dbReference type="Pfam" id="PF05378"/>
    </source>
</evidence>
<reference evidence="4 5" key="1">
    <citation type="submission" date="2020-04" db="EMBL/GenBank/DDBJ databases">
        <authorList>
            <person name="Hogendoorn C."/>
        </authorList>
    </citation>
    <scope>NUCLEOTIDE SEQUENCE [LARGE SCALE GENOMIC DNA]</scope>
    <source>
        <strain evidence="4">COOX1</strain>
    </source>
</reference>
<keyword evidence="4" id="KW-0378">Hydrolase</keyword>
<name>A0A6F9EH75_9BACL</name>
<dbReference type="Pfam" id="PF19278">
    <property type="entry name" value="Hydant_A_C"/>
    <property type="match status" value="1"/>
</dbReference>
<dbReference type="RefSeq" id="WP_170086451.1">
    <property type="nucleotide sequence ID" value="NZ_CP047972.1"/>
</dbReference>